<protein>
    <recommendedName>
        <fullName evidence="3">DUF805 domain-containing protein</fullName>
    </recommendedName>
</protein>
<dbReference type="EMBL" id="UINC01025943">
    <property type="protein sequence ID" value="SVB02489.1"/>
    <property type="molecule type" value="Genomic_DNA"/>
</dbReference>
<evidence type="ECO:0000313" key="2">
    <source>
        <dbReference type="EMBL" id="SVB02489.1"/>
    </source>
</evidence>
<accession>A0A382AM85</accession>
<sequence>MKWIVKCFRNYAVFNGRAGREEYTYFTLFVVFIQFFFLSVDFLIGWEFENIKEVVPVLPLFEISRLITILPALSVTVRRLHDINKSGWWVLLVLTIIGFIPLAYYCFFEKSDTGENQYGLSPT</sequence>
<feature type="transmembrane region" description="Helical" evidence="1">
    <location>
        <begin position="23"/>
        <end position="44"/>
    </location>
</feature>
<keyword evidence="1" id="KW-0812">Transmembrane</keyword>
<dbReference type="GO" id="GO:0005886">
    <property type="term" value="C:plasma membrane"/>
    <property type="evidence" value="ECO:0007669"/>
    <property type="project" value="TreeGrafter"/>
</dbReference>
<feature type="transmembrane region" description="Helical" evidence="1">
    <location>
        <begin position="56"/>
        <end position="75"/>
    </location>
</feature>
<evidence type="ECO:0008006" key="3">
    <source>
        <dbReference type="Google" id="ProtNLM"/>
    </source>
</evidence>
<evidence type="ECO:0000256" key="1">
    <source>
        <dbReference type="SAM" id="Phobius"/>
    </source>
</evidence>
<dbReference type="AlphaFoldDB" id="A0A382AM85"/>
<feature type="transmembrane region" description="Helical" evidence="1">
    <location>
        <begin position="87"/>
        <end position="107"/>
    </location>
</feature>
<proteinExistence type="predicted"/>
<gene>
    <name evidence="2" type="ORF">METZ01_LOCUS155343</name>
</gene>
<keyword evidence="1" id="KW-1133">Transmembrane helix</keyword>
<dbReference type="Pfam" id="PF05656">
    <property type="entry name" value="DUF805"/>
    <property type="match status" value="1"/>
</dbReference>
<name>A0A382AM85_9ZZZZ</name>
<organism evidence="2">
    <name type="scientific">marine metagenome</name>
    <dbReference type="NCBI Taxonomy" id="408172"/>
    <lineage>
        <taxon>unclassified sequences</taxon>
        <taxon>metagenomes</taxon>
        <taxon>ecological metagenomes</taxon>
    </lineage>
</organism>
<dbReference type="InterPro" id="IPR008523">
    <property type="entry name" value="DUF805"/>
</dbReference>
<dbReference type="PANTHER" id="PTHR34980">
    <property type="entry name" value="INNER MEMBRANE PROTEIN-RELATED-RELATED"/>
    <property type="match status" value="1"/>
</dbReference>
<keyword evidence="1" id="KW-0472">Membrane</keyword>
<reference evidence="2" key="1">
    <citation type="submission" date="2018-05" db="EMBL/GenBank/DDBJ databases">
        <authorList>
            <person name="Lanie J.A."/>
            <person name="Ng W.-L."/>
            <person name="Kazmierczak K.M."/>
            <person name="Andrzejewski T.M."/>
            <person name="Davidsen T.M."/>
            <person name="Wayne K.J."/>
            <person name="Tettelin H."/>
            <person name="Glass J.I."/>
            <person name="Rusch D."/>
            <person name="Podicherti R."/>
            <person name="Tsui H.-C.T."/>
            <person name="Winkler M.E."/>
        </authorList>
    </citation>
    <scope>NUCLEOTIDE SEQUENCE</scope>
</reference>
<dbReference type="PANTHER" id="PTHR34980:SF2">
    <property type="entry name" value="INNER MEMBRANE PROTEIN YHAH-RELATED"/>
    <property type="match status" value="1"/>
</dbReference>